<dbReference type="EMBL" id="JANPWB010000014">
    <property type="protein sequence ID" value="KAJ1097777.1"/>
    <property type="molecule type" value="Genomic_DNA"/>
</dbReference>
<accession>A0AAV7M2T7</accession>
<evidence type="ECO:0000313" key="3">
    <source>
        <dbReference type="Proteomes" id="UP001066276"/>
    </source>
</evidence>
<evidence type="ECO:0000256" key="1">
    <source>
        <dbReference type="SAM" id="MobiDB-lite"/>
    </source>
</evidence>
<gene>
    <name evidence="2" type="ORF">NDU88_002894</name>
</gene>
<protein>
    <submittedName>
        <fullName evidence="2">Uncharacterized protein</fullName>
    </submittedName>
</protein>
<reference evidence="2" key="1">
    <citation type="journal article" date="2022" name="bioRxiv">
        <title>Sequencing and chromosome-scale assembly of the giantPleurodeles waltlgenome.</title>
        <authorList>
            <person name="Brown T."/>
            <person name="Elewa A."/>
            <person name="Iarovenko S."/>
            <person name="Subramanian E."/>
            <person name="Araus A.J."/>
            <person name="Petzold A."/>
            <person name="Susuki M."/>
            <person name="Suzuki K.-i.T."/>
            <person name="Hayashi T."/>
            <person name="Toyoda A."/>
            <person name="Oliveira C."/>
            <person name="Osipova E."/>
            <person name="Leigh N.D."/>
            <person name="Simon A."/>
            <person name="Yun M.H."/>
        </authorList>
    </citation>
    <scope>NUCLEOTIDE SEQUENCE</scope>
    <source>
        <strain evidence="2">20211129_DDA</strain>
        <tissue evidence="2">Liver</tissue>
    </source>
</reference>
<name>A0AAV7M2T7_PLEWA</name>
<feature type="compositionally biased region" description="Basic and acidic residues" evidence="1">
    <location>
        <begin position="18"/>
        <end position="27"/>
    </location>
</feature>
<keyword evidence="3" id="KW-1185">Reference proteome</keyword>
<proteinExistence type="predicted"/>
<feature type="region of interest" description="Disordered" evidence="1">
    <location>
        <begin position="18"/>
        <end position="38"/>
    </location>
</feature>
<sequence length="116" mass="12342">MLSMLAILVEVDGRDWAHGRTSLDKSRAPPTAQGPESAKAMLNTSPVVRAAKVAAAVEVQVDCNWGRYQNPDQMKSSAVPLVARRGFALHPGCCGICMRGFSLGSPLRTSEAPHSP</sequence>
<evidence type="ECO:0000313" key="2">
    <source>
        <dbReference type="EMBL" id="KAJ1097777.1"/>
    </source>
</evidence>
<comment type="caution">
    <text evidence="2">The sequence shown here is derived from an EMBL/GenBank/DDBJ whole genome shotgun (WGS) entry which is preliminary data.</text>
</comment>
<organism evidence="2 3">
    <name type="scientific">Pleurodeles waltl</name>
    <name type="common">Iberian ribbed newt</name>
    <dbReference type="NCBI Taxonomy" id="8319"/>
    <lineage>
        <taxon>Eukaryota</taxon>
        <taxon>Metazoa</taxon>
        <taxon>Chordata</taxon>
        <taxon>Craniata</taxon>
        <taxon>Vertebrata</taxon>
        <taxon>Euteleostomi</taxon>
        <taxon>Amphibia</taxon>
        <taxon>Batrachia</taxon>
        <taxon>Caudata</taxon>
        <taxon>Salamandroidea</taxon>
        <taxon>Salamandridae</taxon>
        <taxon>Pleurodelinae</taxon>
        <taxon>Pleurodeles</taxon>
    </lineage>
</organism>
<dbReference type="AlphaFoldDB" id="A0AAV7M2T7"/>
<dbReference type="Proteomes" id="UP001066276">
    <property type="component" value="Chromosome 10"/>
</dbReference>